<evidence type="ECO:0000313" key="2">
    <source>
        <dbReference type="EMBL" id="QHT67411.1"/>
    </source>
</evidence>
<feature type="transmembrane region" description="Helical" evidence="1">
    <location>
        <begin position="230"/>
        <end position="247"/>
    </location>
</feature>
<gene>
    <name evidence="2" type="ORF">GXP67_12590</name>
</gene>
<dbReference type="AlphaFoldDB" id="A0A6C0GH77"/>
<evidence type="ECO:0000313" key="3">
    <source>
        <dbReference type="Proteomes" id="UP000480178"/>
    </source>
</evidence>
<keyword evidence="1" id="KW-0812">Transmembrane</keyword>
<dbReference type="RefSeq" id="WP_162443442.1">
    <property type="nucleotide sequence ID" value="NZ_CP048222.1"/>
</dbReference>
<protein>
    <submittedName>
        <fullName evidence="2">Uncharacterized protein</fullName>
    </submittedName>
</protein>
<name>A0A6C0GH77_9BACT</name>
<sequence length="253" mass="30177">MKILYLIVFNYLVVDELKFFRIINSRILQILNLRPSSTKARVDIIESSLGKAYIFNTYFQSFSIFNLTNTNIEEVKTNNVTWNTTLNETSLVQKIEIFRQLKIQSEKKADKVQSLQFEQLEMDAYGQSLKLRKGEWKEKIVFLLSKYTNEFGLNWWRPMWLLFVTALVFFIVIETIIYYNCYNSSLEENWFNFVIVNNWGNIFYFLDPVHKLADIQSGLQNCSIAKSLDYFSRIFSAFFIIQIISAFRKYYRK</sequence>
<evidence type="ECO:0000256" key="1">
    <source>
        <dbReference type="SAM" id="Phobius"/>
    </source>
</evidence>
<keyword evidence="3" id="KW-1185">Reference proteome</keyword>
<proteinExistence type="predicted"/>
<keyword evidence="1" id="KW-0472">Membrane</keyword>
<organism evidence="2 3">
    <name type="scientific">Rhodocytophaga rosea</name>
    <dbReference type="NCBI Taxonomy" id="2704465"/>
    <lineage>
        <taxon>Bacteria</taxon>
        <taxon>Pseudomonadati</taxon>
        <taxon>Bacteroidota</taxon>
        <taxon>Cytophagia</taxon>
        <taxon>Cytophagales</taxon>
        <taxon>Rhodocytophagaceae</taxon>
        <taxon>Rhodocytophaga</taxon>
    </lineage>
</organism>
<accession>A0A6C0GH77</accession>
<dbReference type="Proteomes" id="UP000480178">
    <property type="component" value="Chromosome"/>
</dbReference>
<keyword evidence="1" id="KW-1133">Transmembrane helix</keyword>
<dbReference type="KEGG" id="rhoz:GXP67_12590"/>
<reference evidence="2 3" key="1">
    <citation type="submission" date="2020-01" db="EMBL/GenBank/DDBJ databases">
        <authorList>
            <person name="Kim M.K."/>
        </authorList>
    </citation>
    <scope>NUCLEOTIDE SEQUENCE [LARGE SCALE GENOMIC DNA]</scope>
    <source>
        <strain evidence="2 3">172606-1</strain>
    </source>
</reference>
<feature type="transmembrane region" description="Helical" evidence="1">
    <location>
        <begin position="159"/>
        <end position="179"/>
    </location>
</feature>
<dbReference type="EMBL" id="CP048222">
    <property type="protein sequence ID" value="QHT67411.1"/>
    <property type="molecule type" value="Genomic_DNA"/>
</dbReference>